<name>A0A6L3W2M6_9ACTN</name>
<reference evidence="1 2" key="1">
    <citation type="submission" date="2019-09" db="EMBL/GenBank/DDBJ databases">
        <title>Actinomadura physcomitrii sp. nov., a novel actinomycete isolated from moss [Physcomitrium sphaericum (Ludw) Fuernr].</title>
        <authorList>
            <person name="Liu C."/>
            <person name="Zhuang X."/>
        </authorList>
    </citation>
    <scope>NUCLEOTIDE SEQUENCE [LARGE SCALE GENOMIC DNA]</scope>
    <source>
        <strain evidence="1 2">CYP1-1B</strain>
    </source>
</reference>
<organism evidence="1 2">
    <name type="scientific">Actinomadura montaniterrae</name>
    <dbReference type="NCBI Taxonomy" id="1803903"/>
    <lineage>
        <taxon>Bacteria</taxon>
        <taxon>Bacillati</taxon>
        <taxon>Actinomycetota</taxon>
        <taxon>Actinomycetes</taxon>
        <taxon>Streptosporangiales</taxon>
        <taxon>Thermomonosporaceae</taxon>
        <taxon>Actinomadura</taxon>
    </lineage>
</organism>
<keyword evidence="2" id="KW-1185">Reference proteome</keyword>
<dbReference type="Proteomes" id="UP000483004">
    <property type="component" value="Unassembled WGS sequence"/>
</dbReference>
<dbReference type="Pfam" id="PF18906">
    <property type="entry name" value="Phage_tube_2"/>
    <property type="match status" value="1"/>
</dbReference>
<protein>
    <submittedName>
        <fullName evidence="1">Uncharacterized protein</fullName>
    </submittedName>
</protein>
<dbReference type="InterPro" id="IPR044000">
    <property type="entry name" value="Phage_tube_2"/>
</dbReference>
<gene>
    <name evidence="1" type="ORF">F9B16_09930</name>
</gene>
<evidence type="ECO:0000313" key="2">
    <source>
        <dbReference type="Proteomes" id="UP000483004"/>
    </source>
</evidence>
<sequence length="328" mass="33803">MPVMPGARSAFGIGRETTAGTQVAARFFPPFSKFDPTDKPDFLVDDGYRGSMASEFGGVMGPESCDIDFSGPGFMDALGSLLHNILGDYAVGAAVSGVYPHTFGLLNSGNGQPPTHTLIDSQQLTATVGARAYPGACLSELTLSGNTEGLFQIDGKATSYPSAAASAAMTNTPTSEQVIPAWRSTVSIAGSSAPNISEWSVTIARELAPMWTANGTQAPYVIGRGAIKVSGKLTFVAIDESPLTTGLLTNQQPALVITVNNGGSTGALRELALTMTKAAYTDAGQKRDTLLGWDVSFSAMANSTDAAASGGLSPIKAVLKNAVTDYSS</sequence>
<comment type="caution">
    <text evidence="1">The sequence shown here is derived from an EMBL/GenBank/DDBJ whole genome shotgun (WGS) entry which is preliminary data.</text>
</comment>
<accession>A0A6L3W2M6</accession>
<dbReference type="EMBL" id="WBMR01000019">
    <property type="protein sequence ID" value="KAB2384757.1"/>
    <property type="molecule type" value="Genomic_DNA"/>
</dbReference>
<dbReference type="RefSeq" id="WP_151539712.1">
    <property type="nucleotide sequence ID" value="NZ_WBMR01000019.1"/>
</dbReference>
<dbReference type="OrthoDB" id="3670101at2"/>
<dbReference type="AlphaFoldDB" id="A0A6L3W2M6"/>
<proteinExistence type="predicted"/>
<evidence type="ECO:0000313" key="1">
    <source>
        <dbReference type="EMBL" id="KAB2384757.1"/>
    </source>
</evidence>